<gene>
    <name evidence="2" type="ORF">ACFOSB_04145</name>
</gene>
<evidence type="ECO:0000313" key="2">
    <source>
        <dbReference type="EMBL" id="MFC3832040.1"/>
    </source>
</evidence>
<dbReference type="RefSeq" id="WP_322472895.1">
    <property type="nucleotide sequence ID" value="NZ_JBHRZG010000003.1"/>
</dbReference>
<dbReference type="Gene3D" id="2.160.20.10">
    <property type="entry name" value="Single-stranded right-handed beta-helix, Pectin lyase-like"/>
    <property type="match status" value="1"/>
</dbReference>
<dbReference type="SMART" id="SM00710">
    <property type="entry name" value="PbH1"/>
    <property type="match status" value="6"/>
</dbReference>
<dbReference type="InterPro" id="IPR039448">
    <property type="entry name" value="Beta_helix"/>
</dbReference>
<protein>
    <submittedName>
        <fullName evidence="2">Right-handed parallel beta-helix repeat-containing protein</fullName>
    </submittedName>
</protein>
<organism evidence="2 3">
    <name type="scientific">Deinococcus rufus</name>
    <dbReference type="NCBI Taxonomy" id="2136097"/>
    <lineage>
        <taxon>Bacteria</taxon>
        <taxon>Thermotogati</taxon>
        <taxon>Deinococcota</taxon>
        <taxon>Deinococci</taxon>
        <taxon>Deinococcales</taxon>
        <taxon>Deinococcaceae</taxon>
        <taxon>Deinococcus</taxon>
    </lineage>
</organism>
<evidence type="ECO:0000259" key="1">
    <source>
        <dbReference type="Pfam" id="PF13229"/>
    </source>
</evidence>
<accession>A0ABV7Z4X0</accession>
<feature type="domain" description="Right handed beta helix" evidence="1">
    <location>
        <begin position="194"/>
        <end position="304"/>
    </location>
</feature>
<dbReference type="InterPro" id="IPR011050">
    <property type="entry name" value="Pectin_lyase_fold/virulence"/>
</dbReference>
<dbReference type="InterPro" id="IPR012334">
    <property type="entry name" value="Pectin_lyas_fold"/>
</dbReference>
<dbReference type="Proteomes" id="UP001595803">
    <property type="component" value="Unassembled WGS sequence"/>
</dbReference>
<comment type="caution">
    <text evidence="2">The sequence shown here is derived from an EMBL/GenBank/DDBJ whole genome shotgun (WGS) entry which is preliminary data.</text>
</comment>
<dbReference type="InterPro" id="IPR006626">
    <property type="entry name" value="PbH1"/>
</dbReference>
<name>A0ABV7Z4X0_9DEIO</name>
<evidence type="ECO:0000313" key="3">
    <source>
        <dbReference type="Proteomes" id="UP001595803"/>
    </source>
</evidence>
<proteinExistence type="predicted"/>
<sequence>MSDGAVSDGGPVVTAPVAVEPAAEQTIPADALTPEQFGAVGDGVTDDTAALNALFTRVNGSSATAVSFGAGRRYALRRTQHRQFSLTRDGVTVYGNGAVLKVVDGEPTDRPWFVVRIAAQHITVLDLTVDANRDRRPTMTDDQTQTSWFIDGGSRDVTLRRVRSVGAPLDGMYIRDLVSDLPVTGTANTPTNLLLDHVELLDSGRNNLSVISSRNLTVRGGRFSGARGVPGGPWAGIDIEPNRGVDLQGNDGVTIDGADVSDNDGSGIEVAQLGNTNITVRNVDSHRNGTALFLSPSGRVTVDGLRASGYGEVSKAGVVAVVPSDMPGATVILKNIQVSDTTDSKPTFFQNYPGQVSLDGLHASNVATTTVLGTYRPTTVANVFVDGVQIQ</sequence>
<dbReference type="EMBL" id="JBHRZG010000003">
    <property type="protein sequence ID" value="MFC3832040.1"/>
    <property type="molecule type" value="Genomic_DNA"/>
</dbReference>
<dbReference type="Pfam" id="PF13229">
    <property type="entry name" value="Beta_helix"/>
    <property type="match status" value="1"/>
</dbReference>
<keyword evidence="3" id="KW-1185">Reference proteome</keyword>
<reference evidence="3" key="1">
    <citation type="journal article" date="2019" name="Int. J. Syst. Evol. Microbiol.">
        <title>The Global Catalogue of Microorganisms (GCM) 10K type strain sequencing project: providing services to taxonomists for standard genome sequencing and annotation.</title>
        <authorList>
            <consortium name="The Broad Institute Genomics Platform"/>
            <consortium name="The Broad Institute Genome Sequencing Center for Infectious Disease"/>
            <person name="Wu L."/>
            <person name="Ma J."/>
        </authorList>
    </citation>
    <scope>NUCLEOTIDE SEQUENCE [LARGE SCALE GENOMIC DNA]</scope>
    <source>
        <strain evidence="3">CCTCC AB 2017081</strain>
    </source>
</reference>
<dbReference type="SUPFAM" id="SSF51126">
    <property type="entry name" value="Pectin lyase-like"/>
    <property type="match status" value="1"/>
</dbReference>